<proteinExistence type="predicted"/>
<dbReference type="Proteomes" id="UP000541558">
    <property type="component" value="Unassembled WGS sequence"/>
</dbReference>
<dbReference type="AlphaFoldDB" id="A0A8H5FIX4"/>
<keyword evidence="2" id="KW-1185">Reference proteome</keyword>
<organism evidence="1 2">
    <name type="scientific">Ephemerocybe angulata</name>
    <dbReference type="NCBI Taxonomy" id="980116"/>
    <lineage>
        <taxon>Eukaryota</taxon>
        <taxon>Fungi</taxon>
        <taxon>Dikarya</taxon>
        <taxon>Basidiomycota</taxon>
        <taxon>Agaricomycotina</taxon>
        <taxon>Agaricomycetes</taxon>
        <taxon>Agaricomycetidae</taxon>
        <taxon>Agaricales</taxon>
        <taxon>Agaricineae</taxon>
        <taxon>Psathyrellaceae</taxon>
        <taxon>Ephemerocybe</taxon>
    </lineage>
</organism>
<evidence type="ECO:0000313" key="2">
    <source>
        <dbReference type="Proteomes" id="UP000541558"/>
    </source>
</evidence>
<comment type="caution">
    <text evidence="1">The sequence shown here is derived from an EMBL/GenBank/DDBJ whole genome shotgun (WGS) entry which is preliminary data.</text>
</comment>
<sequence length="121" mass="13451">MSCDETTVDTTLRIWKLPYKNSTQTPCTPATMDGPVHLNEYPHGVFATGADGWLRNPSGGLLLWVPLAHRTGLYRNGLEHIIGNIATTKVELTKAVAHGENWLKCRDPPSCGEVHYRSWPI</sequence>
<accession>A0A8H5FIX4</accession>
<reference evidence="1 2" key="1">
    <citation type="journal article" date="2020" name="ISME J.">
        <title>Uncovering the hidden diversity of litter-decomposition mechanisms in mushroom-forming fungi.</title>
        <authorList>
            <person name="Floudas D."/>
            <person name="Bentzer J."/>
            <person name="Ahren D."/>
            <person name="Johansson T."/>
            <person name="Persson P."/>
            <person name="Tunlid A."/>
        </authorList>
    </citation>
    <scope>NUCLEOTIDE SEQUENCE [LARGE SCALE GENOMIC DNA]</scope>
    <source>
        <strain evidence="1 2">CBS 175.51</strain>
    </source>
</reference>
<name>A0A8H5FIX4_9AGAR</name>
<protein>
    <submittedName>
        <fullName evidence="1">Uncharacterized protein</fullName>
    </submittedName>
</protein>
<dbReference type="EMBL" id="JAACJK010000018">
    <property type="protein sequence ID" value="KAF5338083.1"/>
    <property type="molecule type" value="Genomic_DNA"/>
</dbReference>
<dbReference type="OrthoDB" id="2615105at2759"/>
<gene>
    <name evidence="1" type="ORF">D9611_014198</name>
</gene>
<evidence type="ECO:0000313" key="1">
    <source>
        <dbReference type="EMBL" id="KAF5338083.1"/>
    </source>
</evidence>